<reference evidence="2 3" key="1">
    <citation type="submission" date="2018-11" db="EMBL/GenBank/DDBJ databases">
        <title>Lysobacter cryohumiis sp. nov., isolated from soil in the Tianshan Mountains, Xinjiang, China.</title>
        <authorList>
            <person name="Luo Y."/>
            <person name="Sheng H."/>
        </authorList>
    </citation>
    <scope>NUCLEOTIDE SEQUENCE [LARGE SCALE GENOMIC DNA]</scope>
    <source>
        <strain evidence="2 3">ZS60</strain>
    </source>
</reference>
<accession>A0A3M8SWV4</accession>
<feature type="signal peptide" evidence="1">
    <location>
        <begin position="1"/>
        <end position="23"/>
    </location>
</feature>
<protein>
    <recommendedName>
        <fullName evidence="4">DUF1579 domain-containing protein</fullName>
    </recommendedName>
</protein>
<dbReference type="OrthoDB" id="129271at2"/>
<name>A0A3M8SWV4_9GAMM</name>
<sequence length="185" mass="19664">MHRAISNAALTAALVCLMAPLHAGEPAATAGTPTPPPHLLERFKALAGDWSATGLDGNSIPNAHLRYEVSAAGNAVVETQFPGTPHQMTTVFTRDGDDVVLHHFCASGNHPRMRAKPVGGNDVAFAFDGASNFDPTQAGHMHDATFQFVGSDELRVHWQFWQGGKPSAEVADMHVRRVAPTPAAN</sequence>
<evidence type="ECO:0000313" key="3">
    <source>
        <dbReference type="Proteomes" id="UP000267049"/>
    </source>
</evidence>
<dbReference type="EMBL" id="RIBS01000002">
    <property type="protein sequence ID" value="RNF85165.1"/>
    <property type="molecule type" value="Genomic_DNA"/>
</dbReference>
<dbReference type="RefSeq" id="WP_123086951.1">
    <property type="nucleotide sequence ID" value="NZ_RIBS01000002.1"/>
</dbReference>
<evidence type="ECO:0000256" key="1">
    <source>
        <dbReference type="SAM" id="SignalP"/>
    </source>
</evidence>
<keyword evidence="3" id="KW-1185">Reference proteome</keyword>
<evidence type="ECO:0008006" key="4">
    <source>
        <dbReference type="Google" id="ProtNLM"/>
    </source>
</evidence>
<dbReference type="Proteomes" id="UP000267049">
    <property type="component" value="Unassembled WGS sequence"/>
</dbReference>
<feature type="chain" id="PRO_5018162465" description="DUF1579 domain-containing protein" evidence="1">
    <location>
        <begin position="24"/>
        <end position="185"/>
    </location>
</feature>
<dbReference type="AlphaFoldDB" id="A0A3M8SWV4"/>
<comment type="caution">
    <text evidence="2">The sequence shown here is derived from an EMBL/GenBank/DDBJ whole genome shotgun (WGS) entry which is preliminary data.</text>
</comment>
<organism evidence="2 3">
    <name type="scientific">Montanilutibacter psychrotolerans</name>
    <dbReference type="NCBI Taxonomy" id="1327343"/>
    <lineage>
        <taxon>Bacteria</taxon>
        <taxon>Pseudomonadati</taxon>
        <taxon>Pseudomonadota</taxon>
        <taxon>Gammaproteobacteria</taxon>
        <taxon>Lysobacterales</taxon>
        <taxon>Lysobacteraceae</taxon>
        <taxon>Montanilutibacter</taxon>
    </lineage>
</organism>
<proteinExistence type="predicted"/>
<gene>
    <name evidence="2" type="ORF">EER27_05160</name>
</gene>
<evidence type="ECO:0000313" key="2">
    <source>
        <dbReference type="EMBL" id="RNF85165.1"/>
    </source>
</evidence>
<keyword evidence="1" id="KW-0732">Signal</keyword>